<dbReference type="GO" id="GO:0005524">
    <property type="term" value="F:ATP binding"/>
    <property type="evidence" value="ECO:0007669"/>
    <property type="project" value="UniProtKB-UniRule"/>
</dbReference>
<sequence length="301" mass="34227">MKAPLRQLAIIGPTASGKSALALDLAHRYGGRILSIDSLAIYRKIDIASAKPSREELALVPHYGIDLLAPDEPFDVIRFVSLYREAAEAARHDNVPLILVGGSSFYLKTLMDGISPLPPLSQEVCRQVESLMLRPEEAYRSLQEYAPFTAQRLAPGDRYRIEKSLLIALQTGMEPVDYFRLHPPVSPITEPLPIFEIETDREALRRRIVLRTDAMLQAGLVDEVAELEKRYGRSPQSMKAIGIVEVLEYFDGRLDYRQMREKIVTNTARLAKRQRTFNRSQFQKVTRGEIEELKREIESHL</sequence>
<dbReference type="Pfam" id="PF01715">
    <property type="entry name" value="IPPT"/>
    <property type="match status" value="1"/>
</dbReference>
<evidence type="ECO:0000256" key="4">
    <source>
        <dbReference type="ARBA" id="ARBA00011245"/>
    </source>
</evidence>
<evidence type="ECO:0000256" key="5">
    <source>
        <dbReference type="ARBA" id="ARBA00022679"/>
    </source>
</evidence>
<keyword evidence="8 11" id="KW-0067">ATP-binding</keyword>
<evidence type="ECO:0000256" key="2">
    <source>
        <dbReference type="ARBA" id="ARBA00003213"/>
    </source>
</evidence>
<gene>
    <name evidence="11 15" type="primary">miaA</name>
    <name evidence="15" type="ORF">ENJ74_00780</name>
</gene>
<dbReference type="SUPFAM" id="SSF52540">
    <property type="entry name" value="P-loop containing nucleoside triphosphate hydrolases"/>
    <property type="match status" value="2"/>
</dbReference>
<keyword evidence="9 11" id="KW-0460">Magnesium</keyword>
<comment type="cofactor">
    <cofactor evidence="1 11">
        <name>Mg(2+)</name>
        <dbReference type="ChEBI" id="CHEBI:18420"/>
    </cofactor>
</comment>
<evidence type="ECO:0000313" key="15">
    <source>
        <dbReference type="EMBL" id="HFC03380.1"/>
    </source>
</evidence>
<dbReference type="InterPro" id="IPR039657">
    <property type="entry name" value="Dimethylallyltransferase"/>
</dbReference>
<comment type="caution">
    <text evidence="15">The sequence shown here is derived from an EMBL/GenBank/DDBJ whole genome shotgun (WGS) entry which is preliminary data.</text>
</comment>
<evidence type="ECO:0000256" key="9">
    <source>
        <dbReference type="ARBA" id="ARBA00022842"/>
    </source>
</evidence>
<dbReference type="InterPro" id="IPR027417">
    <property type="entry name" value="P-loop_NTPase"/>
</dbReference>
<dbReference type="NCBIfam" id="TIGR00174">
    <property type="entry name" value="miaA"/>
    <property type="match status" value="1"/>
</dbReference>
<keyword evidence="7 11" id="KW-0547">Nucleotide-binding</keyword>
<evidence type="ECO:0000256" key="7">
    <source>
        <dbReference type="ARBA" id="ARBA00022741"/>
    </source>
</evidence>
<dbReference type="GO" id="GO:0052381">
    <property type="term" value="F:tRNA dimethylallyltransferase activity"/>
    <property type="evidence" value="ECO:0007669"/>
    <property type="project" value="UniProtKB-UniRule"/>
</dbReference>
<feature type="site" description="Interaction with substrate tRNA" evidence="11">
    <location>
        <position position="126"/>
    </location>
</feature>
<dbReference type="InterPro" id="IPR018022">
    <property type="entry name" value="IPT"/>
</dbReference>
<dbReference type="EC" id="2.5.1.75" evidence="11"/>
<feature type="site" description="Interaction with substrate tRNA" evidence="11">
    <location>
        <position position="103"/>
    </location>
</feature>
<feature type="binding site" evidence="11">
    <location>
        <begin position="12"/>
        <end position="19"/>
    </location>
    <ligand>
        <name>ATP</name>
        <dbReference type="ChEBI" id="CHEBI:30616"/>
    </ligand>
</feature>
<evidence type="ECO:0000256" key="10">
    <source>
        <dbReference type="ARBA" id="ARBA00049563"/>
    </source>
</evidence>
<comment type="subunit">
    <text evidence="4 11">Monomer.</text>
</comment>
<accession>A0A7V2SKU7</accession>
<dbReference type="EMBL" id="DRNO01000056">
    <property type="protein sequence ID" value="HFC03380.1"/>
    <property type="molecule type" value="Genomic_DNA"/>
</dbReference>
<keyword evidence="6 11" id="KW-0819">tRNA processing</keyword>
<organism evidence="15">
    <name type="scientific">Nitratifractor salsuginis</name>
    <dbReference type="NCBI Taxonomy" id="269261"/>
    <lineage>
        <taxon>Bacteria</taxon>
        <taxon>Pseudomonadati</taxon>
        <taxon>Campylobacterota</taxon>
        <taxon>Epsilonproteobacteria</taxon>
        <taxon>Campylobacterales</taxon>
        <taxon>Sulfurovaceae</taxon>
        <taxon>Nitratifractor</taxon>
    </lineage>
</organism>
<dbReference type="Gene3D" id="1.10.20.140">
    <property type="match status" value="1"/>
</dbReference>
<feature type="binding site" evidence="11">
    <location>
        <begin position="14"/>
        <end position="19"/>
    </location>
    <ligand>
        <name>substrate</name>
    </ligand>
</feature>
<evidence type="ECO:0000256" key="1">
    <source>
        <dbReference type="ARBA" id="ARBA00001946"/>
    </source>
</evidence>
<feature type="region of interest" description="Interaction with substrate tRNA" evidence="11">
    <location>
        <begin position="37"/>
        <end position="40"/>
    </location>
</feature>
<reference evidence="15" key="1">
    <citation type="journal article" date="2020" name="mSystems">
        <title>Genome- and Community-Level Interaction Insights into Carbon Utilization and Element Cycling Functions of Hydrothermarchaeota in Hydrothermal Sediment.</title>
        <authorList>
            <person name="Zhou Z."/>
            <person name="Liu Y."/>
            <person name="Xu W."/>
            <person name="Pan J."/>
            <person name="Luo Z.H."/>
            <person name="Li M."/>
        </authorList>
    </citation>
    <scope>NUCLEOTIDE SEQUENCE [LARGE SCALE GENOMIC DNA]</scope>
    <source>
        <strain evidence="15">HyVt-513</strain>
    </source>
</reference>
<evidence type="ECO:0000256" key="3">
    <source>
        <dbReference type="ARBA" id="ARBA00005842"/>
    </source>
</evidence>
<comment type="similarity">
    <text evidence="3 11 14">Belongs to the IPP transferase family.</text>
</comment>
<dbReference type="HAMAP" id="MF_00185">
    <property type="entry name" value="IPP_trans"/>
    <property type="match status" value="1"/>
</dbReference>
<dbReference type="AlphaFoldDB" id="A0A7V2SKU7"/>
<evidence type="ECO:0000256" key="8">
    <source>
        <dbReference type="ARBA" id="ARBA00022840"/>
    </source>
</evidence>
<evidence type="ECO:0000256" key="14">
    <source>
        <dbReference type="RuleBase" id="RU003785"/>
    </source>
</evidence>
<dbReference type="GO" id="GO:0006400">
    <property type="term" value="P:tRNA modification"/>
    <property type="evidence" value="ECO:0007669"/>
    <property type="project" value="TreeGrafter"/>
</dbReference>
<proteinExistence type="inferred from homology"/>
<comment type="function">
    <text evidence="2 11 13">Catalyzes the transfer of a dimethylallyl group onto the adenine at position 37 in tRNAs that read codons beginning with uridine, leading to the formation of N6-(dimethylallyl)adenosine (i(6)A).</text>
</comment>
<dbReference type="Proteomes" id="UP000885722">
    <property type="component" value="Unassembled WGS sequence"/>
</dbReference>
<evidence type="ECO:0000256" key="12">
    <source>
        <dbReference type="RuleBase" id="RU003783"/>
    </source>
</evidence>
<keyword evidence="5 11" id="KW-0808">Transferase</keyword>
<dbReference type="Gene3D" id="3.40.50.300">
    <property type="entry name" value="P-loop containing nucleotide triphosphate hydrolases"/>
    <property type="match status" value="1"/>
</dbReference>
<comment type="caution">
    <text evidence="11">Lacks conserved residue(s) required for the propagation of feature annotation.</text>
</comment>
<evidence type="ECO:0000256" key="13">
    <source>
        <dbReference type="RuleBase" id="RU003784"/>
    </source>
</evidence>
<evidence type="ECO:0000256" key="11">
    <source>
        <dbReference type="HAMAP-Rule" id="MF_00185"/>
    </source>
</evidence>
<dbReference type="CDD" id="cd02019">
    <property type="entry name" value="NK"/>
    <property type="match status" value="1"/>
</dbReference>
<name>A0A7V2SKU7_9BACT</name>
<dbReference type="PANTHER" id="PTHR11088">
    <property type="entry name" value="TRNA DIMETHYLALLYLTRANSFERASE"/>
    <property type="match status" value="1"/>
</dbReference>
<comment type="catalytic activity">
    <reaction evidence="10 11 12">
        <text>adenosine(37) in tRNA + dimethylallyl diphosphate = N(6)-dimethylallyladenosine(37) in tRNA + diphosphate</text>
        <dbReference type="Rhea" id="RHEA:26482"/>
        <dbReference type="Rhea" id="RHEA-COMP:10162"/>
        <dbReference type="Rhea" id="RHEA-COMP:10375"/>
        <dbReference type="ChEBI" id="CHEBI:33019"/>
        <dbReference type="ChEBI" id="CHEBI:57623"/>
        <dbReference type="ChEBI" id="CHEBI:74411"/>
        <dbReference type="ChEBI" id="CHEBI:74415"/>
        <dbReference type="EC" id="2.5.1.75"/>
    </reaction>
</comment>
<dbReference type="PANTHER" id="PTHR11088:SF60">
    <property type="entry name" value="TRNA DIMETHYLALLYLTRANSFERASE"/>
    <property type="match status" value="1"/>
</dbReference>
<protein>
    <recommendedName>
        <fullName evidence="11">tRNA dimethylallyltransferase</fullName>
        <ecNumber evidence="11">2.5.1.75</ecNumber>
    </recommendedName>
    <alternativeName>
        <fullName evidence="11">Dimethylallyl diphosphate:tRNA dimethylallyltransferase</fullName>
        <shortName evidence="11">DMAPP:tRNA dimethylallyltransferase</shortName>
        <shortName evidence="11">DMATase</shortName>
    </alternativeName>
    <alternativeName>
        <fullName evidence="11">Isopentenyl-diphosphate:tRNA isopentenyltransferase</fullName>
        <shortName evidence="11">IPP transferase</shortName>
        <shortName evidence="11">IPPT</shortName>
        <shortName evidence="11">IPTase</shortName>
    </alternativeName>
</protein>
<evidence type="ECO:0000256" key="6">
    <source>
        <dbReference type="ARBA" id="ARBA00022694"/>
    </source>
</evidence>